<gene>
    <name evidence="3" type="ORF">DBV39_15890</name>
</gene>
<comment type="similarity">
    <text evidence="1">Belongs to the UPF0065 (bug) family.</text>
</comment>
<sequence length="318" mass="33360">MLRFTGKIVMAFALSTGIAWAQDYPNKPIRIIVPYSPGGGTDAVARLVGEKVSNSLKQPVIVENRAGASANIGTQAVARSPADGYTILITAPNFTTSEAMFDNLGWKFEDFIPVIQLARYSNILVAGPNSPFKSMQEVLDAAKADPGGVNYGSAGAGSNAHLSMELLSVKSGVSMQHIPYKGGGPLKTDLLGGHIALGVDGLAGLSDLINTDKVKPLAVMAPGRTKLAPEIPSLGDVGIVDVDASGWSGALVPAGTPKDAVDKLQAAFAEALSDPAIVERMNFLGLEPVGGSSEQFKSYLMDERTKWADLINERNLKP</sequence>
<dbReference type="SUPFAM" id="SSF53850">
    <property type="entry name" value="Periplasmic binding protein-like II"/>
    <property type="match status" value="1"/>
</dbReference>
<dbReference type="Pfam" id="PF03401">
    <property type="entry name" value="TctC"/>
    <property type="match status" value="1"/>
</dbReference>
<evidence type="ECO:0000256" key="2">
    <source>
        <dbReference type="SAM" id="SignalP"/>
    </source>
</evidence>
<evidence type="ECO:0000313" key="3">
    <source>
        <dbReference type="EMBL" id="AWB34961.1"/>
    </source>
</evidence>
<feature type="signal peptide" evidence="2">
    <location>
        <begin position="1"/>
        <end position="21"/>
    </location>
</feature>
<dbReference type="RefSeq" id="WP_108622371.1">
    <property type="nucleotide sequence ID" value="NZ_CP028901.1"/>
</dbReference>
<protein>
    <recommendedName>
        <fullName evidence="5">Tripartite tricarboxylate transporter substrate binding protein</fullName>
    </recommendedName>
</protein>
<evidence type="ECO:0000313" key="4">
    <source>
        <dbReference type="Proteomes" id="UP000244571"/>
    </source>
</evidence>
<dbReference type="AlphaFoldDB" id="A0A2R4XMG7"/>
<dbReference type="CDD" id="cd07012">
    <property type="entry name" value="PBP2_Bug_TTT"/>
    <property type="match status" value="1"/>
</dbReference>
<proteinExistence type="inferred from homology"/>
<name>A0A2R4XMG7_9BURK</name>
<dbReference type="PANTHER" id="PTHR42928">
    <property type="entry name" value="TRICARBOXYLATE-BINDING PROTEIN"/>
    <property type="match status" value="1"/>
</dbReference>
<dbReference type="Gene3D" id="3.40.190.10">
    <property type="entry name" value="Periplasmic binding protein-like II"/>
    <property type="match status" value="1"/>
</dbReference>
<accession>A0A2R4XMG7</accession>
<keyword evidence="4" id="KW-1185">Reference proteome</keyword>
<dbReference type="InterPro" id="IPR042100">
    <property type="entry name" value="Bug_dom1"/>
</dbReference>
<reference evidence="3 4" key="1">
    <citation type="submission" date="2018-04" db="EMBL/GenBank/DDBJ databases">
        <title>Bordetella sp. HZ20 isolated from seawater.</title>
        <authorList>
            <person name="Sun C."/>
        </authorList>
    </citation>
    <scope>NUCLEOTIDE SEQUENCE [LARGE SCALE GENOMIC DNA]</scope>
    <source>
        <strain evidence="3 4">HZ20</strain>
    </source>
</reference>
<dbReference type="OrthoDB" id="8858868at2"/>
<dbReference type="Proteomes" id="UP000244571">
    <property type="component" value="Chromosome"/>
</dbReference>
<dbReference type="PANTHER" id="PTHR42928:SF5">
    <property type="entry name" value="BLR1237 PROTEIN"/>
    <property type="match status" value="1"/>
</dbReference>
<evidence type="ECO:0000256" key="1">
    <source>
        <dbReference type="ARBA" id="ARBA00006987"/>
    </source>
</evidence>
<dbReference type="InterPro" id="IPR005064">
    <property type="entry name" value="BUG"/>
</dbReference>
<dbReference type="PIRSF" id="PIRSF017082">
    <property type="entry name" value="YflP"/>
    <property type="match status" value="1"/>
</dbReference>
<feature type="chain" id="PRO_5015310843" description="Tripartite tricarboxylate transporter substrate binding protein" evidence="2">
    <location>
        <begin position="22"/>
        <end position="318"/>
    </location>
</feature>
<evidence type="ECO:0008006" key="5">
    <source>
        <dbReference type="Google" id="ProtNLM"/>
    </source>
</evidence>
<dbReference type="Gene3D" id="3.40.190.150">
    <property type="entry name" value="Bordetella uptake gene, domain 1"/>
    <property type="match status" value="1"/>
</dbReference>
<keyword evidence="2" id="KW-0732">Signal</keyword>
<dbReference type="EMBL" id="CP028901">
    <property type="protein sequence ID" value="AWB34961.1"/>
    <property type="molecule type" value="Genomic_DNA"/>
</dbReference>
<organism evidence="3 4">
    <name type="scientific">Orrella marina</name>
    <dbReference type="NCBI Taxonomy" id="2163011"/>
    <lineage>
        <taxon>Bacteria</taxon>
        <taxon>Pseudomonadati</taxon>
        <taxon>Pseudomonadota</taxon>
        <taxon>Betaproteobacteria</taxon>
        <taxon>Burkholderiales</taxon>
        <taxon>Alcaligenaceae</taxon>
        <taxon>Orrella</taxon>
    </lineage>
</organism>
<dbReference type="KEGG" id="boz:DBV39_15890"/>